<dbReference type="Proteomes" id="UP000318017">
    <property type="component" value="Chromosome"/>
</dbReference>
<keyword evidence="1" id="KW-0812">Transmembrane</keyword>
<reference evidence="2 3" key="1">
    <citation type="submission" date="2019-02" db="EMBL/GenBank/DDBJ databases">
        <title>Deep-cultivation of Planctomycetes and their phenomic and genomic characterization uncovers novel biology.</title>
        <authorList>
            <person name="Wiegand S."/>
            <person name="Jogler M."/>
            <person name="Boedeker C."/>
            <person name="Pinto D."/>
            <person name="Vollmers J."/>
            <person name="Rivas-Marin E."/>
            <person name="Kohn T."/>
            <person name="Peeters S.H."/>
            <person name="Heuer A."/>
            <person name="Rast P."/>
            <person name="Oberbeckmann S."/>
            <person name="Bunk B."/>
            <person name="Jeske O."/>
            <person name="Meyerdierks A."/>
            <person name="Storesund J.E."/>
            <person name="Kallscheuer N."/>
            <person name="Luecker S."/>
            <person name="Lage O.M."/>
            <person name="Pohl T."/>
            <person name="Merkel B.J."/>
            <person name="Hornburger P."/>
            <person name="Mueller R.-W."/>
            <person name="Bruemmer F."/>
            <person name="Labrenz M."/>
            <person name="Spormann A.M."/>
            <person name="Op den Camp H."/>
            <person name="Overmann J."/>
            <person name="Amann R."/>
            <person name="Jetten M.S.M."/>
            <person name="Mascher T."/>
            <person name="Medema M.H."/>
            <person name="Devos D.P."/>
            <person name="Kaster A.-K."/>
            <person name="Ovreas L."/>
            <person name="Rohde M."/>
            <person name="Galperin M.Y."/>
            <person name="Jogler C."/>
        </authorList>
    </citation>
    <scope>NUCLEOTIDE SEQUENCE [LARGE SCALE GENOMIC DNA]</scope>
    <source>
        <strain evidence="2 3">Q31a</strain>
    </source>
</reference>
<feature type="transmembrane region" description="Helical" evidence="1">
    <location>
        <begin position="61"/>
        <end position="83"/>
    </location>
</feature>
<sequence length="242" mass="26693">MSRSTEVGVTQQPSRNSVSLLSVLQKWRILFAIGFAVCVGGVRWIFECLLVVPLVPDPQSAIWIMFSSVTSVILAVTIAPLAWCAFRGLSARSMVVRWVSVAPVVLLLAWYSTGFFQLARMRIALLDSANPQTHSERLRQLADFAGGPGYEIDNRVAKHHNTPPDVLRSLHGRPGQIGTEICLAQNPNTPDDVLIAIAGRKDKWSKYTQDALNRNPRYTAVLGVRDWGTPEPSESSTEAISR</sequence>
<evidence type="ECO:0000256" key="1">
    <source>
        <dbReference type="SAM" id="Phobius"/>
    </source>
</evidence>
<gene>
    <name evidence="2" type="ORF">Q31a_39220</name>
</gene>
<protein>
    <submittedName>
        <fullName evidence="2">Uncharacterized protein</fullName>
    </submittedName>
</protein>
<dbReference type="RefSeq" id="WP_145080888.1">
    <property type="nucleotide sequence ID" value="NZ_CP036298.1"/>
</dbReference>
<feature type="transmembrane region" description="Helical" evidence="1">
    <location>
        <begin position="95"/>
        <end position="113"/>
    </location>
</feature>
<name>A0A518GAH3_9BACT</name>
<evidence type="ECO:0000313" key="2">
    <source>
        <dbReference type="EMBL" id="QDV25596.1"/>
    </source>
</evidence>
<evidence type="ECO:0000313" key="3">
    <source>
        <dbReference type="Proteomes" id="UP000318017"/>
    </source>
</evidence>
<dbReference type="AlphaFoldDB" id="A0A518GAH3"/>
<organism evidence="2 3">
    <name type="scientific">Aureliella helgolandensis</name>
    <dbReference type="NCBI Taxonomy" id="2527968"/>
    <lineage>
        <taxon>Bacteria</taxon>
        <taxon>Pseudomonadati</taxon>
        <taxon>Planctomycetota</taxon>
        <taxon>Planctomycetia</taxon>
        <taxon>Pirellulales</taxon>
        <taxon>Pirellulaceae</taxon>
        <taxon>Aureliella</taxon>
    </lineage>
</organism>
<dbReference type="KEGG" id="ahel:Q31a_39220"/>
<keyword evidence="3" id="KW-1185">Reference proteome</keyword>
<dbReference type="OrthoDB" id="456495at2"/>
<keyword evidence="1" id="KW-0472">Membrane</keyword>
<dbReference type="EMBL" id="CP036298">
    <property type="protein sequence ID" value="QDV25596.1"/>
    <property type="molecule type" value="Genomic_DNA"/>
</dbReference>
<accession>A0A518GAH3</accession>
<keyword evidence="1" id="KW-1133">Transmembrane helix</keyword>
<proteinExistence type="predicted"/>
<feature type="transmembrane region" description="Helical" evidence="1">
    <location>
        <begin position="29"/>
        <end position="55"/>
    </location>
</feature>